<dbReference type="PIRSF" id="PIRSF006305">
    <property type="entry name" value="Maf"/>
    <property type="match status" value="1"/>
</dbReference>
<evidence type="ECO:0000256" key="4">
    <source>
        <dbReference type="HAMAP-Rule" id="MF_00528"/>
    </source>
</evidence>
<dbReference type="Gene3D" id="3.90.950.10">
    <property type="match status" value="1"/>
</dbReference>
<accession>A0A3N4NJE2</accession>
<comment type="similarity">
    <text evidence="4">Belongs to the Maf family. YhdE subfamily.</text>
</comment>
<comment type="catalytic activity">
    <reaction evidence="4">
        <text>dTTP + H2O = dTMP + diphosphate + H(+)</text>
        <dbReference type="Rhea" id="RHEA:28534"/>
        <dbReference type="ChEBI" id="CHEBI:15377"/>
        <dbReference type="ChEBI" id="CHEBI:15378"/>
        <dbReference type="ChEBI" id="CHEBI:33019"/>
        <dbReference type="ChEBI" id="CHEBI:37568"/>
        <dbReference type="ChEBI" id="CHEBI:63528"/>
        <dbReference type="EC" id="3.6.1.9"/>
    </reaction>
</comment>
<organism evidence="5 6">
    <name type="scientific">Aureibaculum marinum</name>
    <dbReference type="NCBI Taxonomy" id="2487930"/>
    <lineage>
        <taxon>Bacteria</taxon>
        <taxon>Pseudomonadati</taxon>
        <taxon>Bacteroidota</taxon>
        <taxon>Flavobacteriia</taxon>
        <taxon>Flavobacteriales</taxon>
        <taxon>Flavobacteriaceae</taxon>
        <taxon>Aureibaculum</taxon>
    </lineage>
</organism>
<gene>
    <name evidence="5" type="primary">maf</name>
    <name evidence="5" type="ORF">EGM88_12045</name>
</gene>
<feature type="site" description="Important for substrate specificity" evidence="4">
    <location>
        <position position="77"/>
    </location>
</feature>
<comment type="function">
    <text evidence="4">Nucleoside triphosphate pyrophosphatase that hydrolyzes dTTP and UTP. May have a dual role in cell division arrest and in preventing the incorporation of modified nucleotides into cellular nucleic acids.</text>
</comment>
<keyword evidence="3 4" id="KW-0546">Nucleotide metabolism</keyword>
<dbReference type="OrthoDB" id="9807767at2"/>
<feature type="site" description="Important for substrate specificity" evidence="4">
    <location>
        <position position="18"/>
    </location>
</feature>
<evidence type="ECO:0000256" key="2">
    <source>
        <dbReference type="ARBA" id="ARBA00022801"/>
    </source>
</evidence>
<keyword evidence="6" id="KW-1185">Reference proteome</keyword>
<comment type="caution">
    <text evidence="5">The sequence shown here is derived from an EMBL/GenBank/DDBJ whole genome shotgun (WGS) entry which is preliminary data.</text>
</comment>
<dbReference type="HAMAP" id="MF_00528">
    <property type="entry name" value="Maf"/>
    <property type="match status" value="1"/>
</dbReference>
<keyword evidence="4" id="KW-0963">Cytoplasm</keyword>
<sequence length="194" mass="22221">MAEKLKNYKIILGSQSTRRKELLKNLGLTFDTVTIDIDEDYPKYLHGNEITSYLAKLKADTYSEVLADNEMLITADTIVRAAGKVLGKPKDSAEAKQMLLFLSERLHEVITSICIKTKDKSIIINDTTAVHFKKLTEEEIDYYITKYKPYDKAGAYGIQEWIGYIAVNKIEGSFYTVMGFPVHKFYKEMMEFTS</sequence>
<dbReference type="PANTHER" id="PTHR43213:SF5">
    <property type="entry name" value="BIFUNCTIONAL DTTP_UTP PYROPHOSPHATASE_METHYLTRANSFERASE PROTEIN-RELATED"/>
    <property type="match status" value="1"/>
</dbReference>
<comment type="subcellular location">
    <subcellularLocation>
        <location evidence="4">Cytoplasm</location>
    </subcellularLocation>
</comment>
<comment type="catalytic activity">
    <reaction evidence="4">
        <text>UTP + H2O = UMP + diphosphate + H(+)</text>
        <dbReference type="Rhea" id="RHEA:29395"/>
        <dbReference type="ChEBI" id="CHEBI:15377"/>
        <dbReference type="ChEBI" id="CHEBI:15378"/>
        <dbReference type="ChEBI" id="CHEBI:33019"/>
        <dbReference type="ChEBI" id="CHEBI:46398"/>
        <dbReference type="ChEBI" id="CHEBI:57865"/>
        <dbReference type="EC" id="3.6.1.9"/>
    </reaction>
</comment>
<dbReference type="GO" id="GO:0036221">
    <property type="term" value="F:UTP diphosphatase activity"/>
    <property type="evidence" value="ECO:0007669"/>
    <property type="project" value="RHEA"/>
</dbReference>
<evidence type="ECO:0000313" key="5">
    <source>
        <dbReference type="EMBL" id="RPD94517.1"/>
    </source>
</evidence>
<protein>
    <recommendedName>
        <fullName evidence="4">dTTP/UTP pyrophosphatase</fullName>
        <shortName evidence="4">dTTPase/UTPase</shortName>
        <ecNumber evidence="4">3.6.1.9</ecNumber>
    </recommendedName>
    <alternativeName>
        <fullName evidence="4">Nucleoside triphosphate pyrophosphatase</fullName>
    </alternativeName>
    <alternativeName>
        <fullName evidence="4">Nucleotide pyrophosphatase</fullName>
        <shortName evidence="4">Nucleotide PPase</shortName>
    </alternativeName>
</protein>
<dbReference type="GO" id="GO:0009117">
    <property type="term" value="P:nucleotide metabolic process"/>
    <property type="evidence" value="ECO:0007669"/>
    <property type="project" value="UniProtKB-KW"/>
</dbReference>
<dbReference type="NCBIfam" id="TIGR00172">
    <property type="entry name" value="maf"/>
    <property type="match status" value="1"/>
</dbReference>
<dbReference type="InterPro" id="IPR029001">
    <property type="entry name" value="ITPase-like_fam"/>
</dbReference>
<proteinExistence type="inferred from homology"/>
<dbReference type="PANTHER" id="PTHR43213">
    <property type="entry name" value="BIFUNCTIONAL DTTP/UTP PYROPHOSPHATASE/METHYLTRANSFERASE PROTEIN-RELATED"/>
    <property type="match status" value="1"/>
</dbReference>
<feature type="active site" description="Proton acceptor" evidence="4">
    <location>
        <position position="76"/>
    </location>
</feature>
<dbReference type="EMBL" id="RPFJ01000017">
    <property type="protein sequence ID" value="RPD94517.1"/>
    <property type="molecule type" value="Genomic_DNA"/>
</dbReference>
<dbReference type="EC" id="3.6.1.9" evidence="4"/>
<reference evidence="5 6" key="1">
    <citation type="submission" date="2018-11" db="EMBL/GenBank/DDBJ databases">
        <title>Aureibaculum marinum gen. nov., sp. nov., a member of the family Flavobacteriaceae isolated from the Bohai Sea.</title>
        <authorList>
            <person name="Ji X."/>
        </authorList>
    </citation>
    <scope>NUCLEOTIDE SEQUENCE [LARGE SCALE GENOMIC DNA]</scope>
    <source>
        <strain evidence="5 6">BH-SD17</strain>
    </source>
</reference>
<feature type="site" description="Important for substrate specificity" evidence="4">
    <location>
        <position position="159"/>
    </location>
</feature>
<dbReference type="InterPro" id="IPR003697">
    <property type="entry name" value="Maf-like"/>
</dbReference>
<evidence type="ECO:0000256" key="3">
    <source>
        <dbReference type="ARBA" id="ARBA00023080"/>
    </source>
</evidence>
<dbReference type="AlphaFoldDB" id="A0A3N4NJE2"/>
<dbReference type="Proteomes" id="UP000270856">
    <property type="component" value="Unassembled WGS sequence"/>
</dbReference>
<dbReference type="Pfam" id="PF02545">
    <property type="entry name" value="Maf"/>
    <property type="match status" value="1"/>
</dbReference>
<dbReference type="GO" id="GO:0005737">
    <property type="term" value="C:cytoplasm"/>
    <property type="evidence" value="ECO:0007669"/>
    <property type="project" value="UniProtKB-SubCell"/>
</dbReference>
<comment type="cofactor">
    <cofactor evidence="1 4">
        <name>a divalent metal cation</name>
        <dbReference type="ChEBI" id="CHEBI:60240"/>
    </cofactor>
</comment>
<dbReference type="CDD" id="cd00555">
    <property type="entry name" value="Maf"/>
    <property type="match status" value="1"/>
</dbReference>
<dbReference type="GO" id="GO:0036218">
    <property type="term" value="F:dTTP diphosphatase activity"/>
    <property type="evidence" value="ECO:0007669"/>
    <property type="project" value="RHEA"/>
</dbReference>
<evidence type="ECO:0000313" key="6">
    <source>
        <dbReference type="Proteomes" id="UP000270856"/>
    </source>
</evidence>
<comment type="caution">
    <text evidence="4">Lacks conserved residue(s) required for the propagation of feature annotation.</text>
</comment>
<keyword evidence="2 4" id="KW-0378">Hydrolase</keyword>
<evidence type="ECO:0000256" key="1">
    <source>
        <dbReference type="ARBA" id="ARBA00001968"/>
    </source>
</evidence>
<dbReference type="SUPFAM" id="SSF52972">
    <property type="entry name" value="ITPase-like"/>
    <property type="match status" value="1"/>
</dbReference>
<name>A0A3N4NJE2_9FLAO</name>